<dbReference type="Gene3D" id="1.10.357.10">
    <property type="entry name" value="Tetracycline Repressor, domain 2"/>
    <property type="match status" value="1"/>
</dbReference>
<keyword evidence="3" id="KW-0804">Transcription</keyword>
<dbReference type="Pfam" id="PF16859">
    <property type="entry name" value="TetR_C_11"/>
    <property type="match status" value="1"/>
</dbReference>
<dbReference type="InterPro" id="IPR009057">
    <property type="entry name" value="Homeodomain-like_sf"/>
</dbReference>
<dbReference type="PRINTS" id="PR00455">
    <property type="entry name" value="HTHTETR"/>
</dbReference>
<dbReference type="InterPro" id="IPR036271">
    <property type="entry name" value="Tet_transcr_reg_TetR-rel_C_sf"/>
</dbReference>
<gene>
    <name evidence="6" type="ORF">JOF53_006364</name>
</gene>
<organism evidence="6 7">
    <name type="scientific">Crossiella equi</name>
    <dbReference type="NCBI Taxonomy" id="130796"/>
    <lineage>
        <taxon>Bacteria</taxon>
        <taxon>Bacillati</taxon>
        <taxon>Actinomycetota</taxon>
        <taxon>Actinomycetes</taxon>
        <taxon>Pseudonocardiales</taxon>
        <taxon>Pseudonocardiaceae</taxon>
        <taxon>Crossiella</taxon>
    </lineage>
</organism>
<keyword evidence="7" id="KW-1185">Reference proteome</keyword>
<reference evidence="6 7" key="1">
    <citation type="submission" date="2021-03" db="EMBL/GenBank/DDBJ databases">
        <title>Sequencing the genomes of 1000 actinobacteria strains.</title>
        <authorList>
            <person name="Klenk H.-P."/>
        </authorList>
    </citation>
    <scope>NUCLEOTIDE SEQUENCE [LARGE SCALE GENOMIC DNA]</scope>
    <source>
        <strain evidence="6 7">DSM 44580</strain>
    </source>
</reference>
<protein>
    <submittedName>
        <fullName evidence="6">AcrR family transcriptional regulator</fullName>
    </submittedName>
</protein>
<dbReference type="Pfam" id="PF00440">
    <property type="entry name" value="TetR_N"/>
    <property type="match status" value="1"/>
</dbReference>
<accession>A0ABS5AM89</accession>
<dbReference type="SUPFAM" id="SSF48498">
    <property type="entry name" value="Tetracyclin repressor-like, C-terminal domain"/>
    <property type="match status" value="1"/>
</dbReference>
<dbReference type="InterPro" id="IPR001647">
    <property type="entry name" value="HTH_TetR"/>
</dbReference>
<evidence type="ECO:0000259" key="5">
    <source>
        <dbReference type="PROSITE" id="PS50977"/>
    </source>
</evidence>
<evidence type="ECO:0000256" key="4">
    <source>
        <dbReference type="PROSITE-ProRule" id="PRU00335"/>
    </source>
</evidence>
<dbReference type="Gene3D" id="1.10.10.60">
    <property type="entry name" value="Homeodomain-like"/>
    <property type="match status" value="1"/>
</dbReference>
<dbReference type="PANTHER" id="PTHR30055:SF148">
    <property type="entry name" value="TETR-FAMILY TRANSCRIPTIONAL REGULATOR"/>
    <property type="match status" value="1"/>
</dbReference>
<dbReference type="SUPFAM" id="SSF46689">
    <property type="entry name" value="Homeodomain-like"/>
    <property type="match status" value="1"/>
</dbReference>
<feature type="DNA-binding region" description="H-T-H motif" evidence="4">
    <location>
        <begin position="37"/>
        <end position="56"/>
    </location>
</feature>
<evidence type="ECO:0000313" key="6">
    <source>
        <dbReference type="EMBL" id="MBP2477492.1"/>
    </source>
</evidence>
<dbReference type="Proteomes" id="UP001519363">
    <property type="component" value="Unassembled WGS sequence"/>
</dbReference>
<proteinExistence type="predicted"/>
<keyword evidence="1" id="KW-0805">Transcription regulation</keyword>
<dbReference type="PROSITE" id="PS50977">
    <property type="entry name" value="HTH_TETR_2"/>
    <property type="match status" value="1"/>
</dbReference>
<dbReference type="PANTHER" id="PTHR30055">
    <property type="entry name" value="HTH-TYPE TRANSCRIPTIONAL REGULATOR RUTR"/>
    <property type="match status" value="1"/>
</dbReference>
<sequence length="197" mass="20995">MTTDAPGPTLRPRSLRARNAVLQAATELLREHQHEVTVDAIAARSGVSKATIYKHWPNKTAVAIDAFAEHMAQEVPAPDTGDAREDLRQLARAVYAFYASPAGQVFAGLVAGVQGDEDGKRVFVDRFLAGRRDGVRAIWRRGVERGQLRGEVDVEIAIDLVFGPAIFRLLTGHAPLGPDVAAAVTDAALAGLTAPGV</sequence>
<dbReference type="RefSeq" id="WP_086782453.1">
    <property type="nucleotide sequence ID" value="NZ_JAGIOO010000001.1"/>
</dbReference>
<evidence type="ECO:0000256" key="2">
    <source>
        <dbReference type="ARBA" id="ARBA00023125"/>
    </source>
</evidence>
<dbReference type="EMBL" id="JAGIOO010000001">
    <property type="protein sequence ID" value="MBP2477492.1"/>
    <property type="molecule type" value="Genomic_DNA"/>
</dbReference>
<evidence type="ECO:0000256" key="3">
    <source>
        <dbReference type="ARBA" id="ARBA00023163"/>
    </source>
</evidence>
<dbReference type="InterPro" id="IPR011075">
    <property type="entry name" value="TetR_C"/>
</dbReference>
<name>A0ABS5AM89_9PSEU</name>
<evidence type="ECO:0000256" key="1">
    <source>
        <dbReference type="ARBA" id="ARBA00023015"/>
    </source>
</evidence>
<evidence type="ECO:0000313" key="7">
    <source>
        <dbReference type="Proteomes" id="UP001519363"/>
    </source>
</evidence>
<keyword evidence="2 4" id="KW-0238">DNA-binding</keyword>
<feature type="domain" description="HTH tetR-type" evidence="5">
    <location>
        <begin position="15"/>
        <end position="74"/>
    </location>
</feature>
<dbReference type="InterPro" id="IPR050109">
    <property type="entry name" value="HTH-type_TetR-like_transc_reg"/>
</dbReference>
<comment type="caution">
    <text evidence="6">The sequence shown here is derived from an EMBL/GenBank/DDBJ whole genome shotgun (WGS) entry which is preliminary data.</text>
</comment>